<accession>F4P713</accession>
<dbReference type="InParanoid" id="F4P713"/>
<dbReference type="PANTHER" id="PTHR24391">
    <property type="entry name" value="HISTONE H4 TRANSCRIPTION FACTOR-RELATED"/>
    <property type="match status" value="1"/>
</dbReference>
<feature type="compositionally biased region" description="Polar residues" evidence="8">
    <location>
        <begin position="143"/>
        <end position="153"/>
    </location>
</feature>
<feature type="compositionally biased region" description="Polar residues" evidence="8">
    <location>
        <begin position="241"/>
        <end position="255"/>
    </location>
</feature>
<feature type="chain" id="PRO_5003312718" evidence="9">
    <location>
        <begin position="19"/>
        <end position="389"/>
    </location>
</feature>
<dbReference type="EMBL" id="GL882887">
    <property type="protein sequence ID" value="EGF78968.1"/>
    <property type="molecule type" value="Genomic_DNA"/>
</dbReference>
<feature type="compositionally biased region" description="Low complexity" evidence="8">
    <location>
        <begin position="221"/>
        <end position="240"/>
    </location>
</feature>
<name>F4P713_BATDJ</name>
<evidence type="ECO:0000313" key="11">
    <source>
        <dbReference type="Proteomes" id="UP000007241"/>
    </source>
</evidence>
<feature type="region of interest" description="Disordered" evidence="8">
    <location>
        <begin position="127"/>
        <end position="164"/>
    </location>
</feature>
<dbReference type="HOGENOM" id="CLU_056025_0_0_1"/>
<keyword evidence="9" id="KW-0732">Signal</keyword>
<dbReference type="GO" id="GO:0006355">
    <property type="term" value="P:regulation of DNA-templated transcription"/>
    <property type="evidence" value="ECO:0007669"/>
    <property type="project" value="UniProtKB-ARBA"/>
</dbReference>
<comment type="subcellular location">
    <subcellularLocation>
        <location evidence="1">Nucleus</location>
    </subcellularLocation>
</comment>
<evidence type="ECO:0000256" key="6">
    <source>
        <dbReference type="ARBA" id="ARBA00023125"/>
    </source>
</evidence>
<evidence type="ECO:0000256" key="1">
    <source>
        <dbReference type="ARBA" id="ARBA00004123"/>
    </source>
</evidence>
<dbReference type="GO" id="GO:0005634">
    <property type="term" value="C:nucleus"/>
    <property type="evidence" value="ECO:0007669"/>
    <property type="project" value="UniProtKB-SubCell"/>
</dbReference>
<protein>
    <submittedName>
        <fullName evidence="10">Uncharacterized protein</fullName>
    </submittedName>
</protein>
<evidence type="ECO:0000256" key="8">
    <source>
        <dbReference type="SAM" id="MobiDB-lite"/>
    </source>
</evidence>
<dbReference type="GO" id="GO:0008270">
    <property type="term" value="F:zinc ion binding"/>
    <property type="evidence" value="ECO:0007669"/>
    <property type="project" value="UniProtKB-KW"/>
</dbReference>
<evidence type="ECO:0000256" key="5">
    <source>
        <dbReference type="ARBA" id="ARBA00022833"/>
    </source>
</evidence>
<evidence type="ECO:0000256" key="4">
    <source>
        <dbReference type="ARBA" id="ARBA00022771"/>
    </source>
</evidence>
<feature type="compositionally biased region" description="Low complexity" evidence="8">
    <location>
        <begin position="28"/>
        <end position="42"/>
    </location>
</feature>
<organism evidence="10 11">
    <name type="scientific">Batrachochytrium dendrobatidis (strain JAM81 / FGSC 10211)</name>
    <name type="common">Frog chytrid fungus</name>
    <dbReference type="NCBI Taxonomy" id="684364"/>
    <lineage>
        <taxon>Eukaryota</taxon>
        <taxon>Fungi</taxon>
        <taxon>Fungi incertae sedis</taxon>
        <taxon>Chytridiomycota</taxon>
        <taxon>Chytridiomycota incertae sedis</taxon>
        <taxon>Chytridiomycetes</taxon>
        <taxon>Rhizophydiales</taxon>
        <taxon>Rhizophydiales incertae sedis</taxon>
        <taxon>Batrachochytrium</taxon>
    </lineage>
</organism>
<dbReference type="AlphaFoldDB" id="F4P713"/>
<dbReference type="Proteomes" id="UP000007241">
    <property type="component" value="Unassembled WGS sequence"/>
</dbReference>
<reference evidence="10 11" key="1">
    <citation type="submission" date="2009-12" db="EMBL/GenBank/DDBJ databases">
        <title>The draft genome of Batrachochytrium dendrobatidis.</title>
        <authorList>
            <consortium name="US DOE Joint Genome Institute (JGI-PGF)"/>
            <person name="Kuo A."/>
            <person name="Salamov A."/>
            <person name="Schmutz J."/>
            <person name="Lucas S."/>
            <person name="Pitluck S."/>
            <person name="Rosenblum E."/>
            <person name="Stajich J."/>
            <person name="Eisen M."/>
            <person name="Grigoriev I.V."/>
        </authorList>
    </citation>
    <scope>NUCLEOTIDE SEQUENCE [LARGE SCALE GENOMIC DNA]</scope>
    <source>
        <strain evidence="11">JAM81 / FGSC 10211</strain>
    </source>
</reference>
<keyword evidence="6" id="KW-0238">DNA-binding</keyword>
<dbReference type="GO" id="GO:0003677">
    <property type="term" value="F:DNA binding"/>
    <property type="evidence" value="ECO:0007669"/>
    <property type="project" value="UniProtKB-KW"/>
</dbReference>
<gene>
    <name evidence="10" type="ORF">BATDEDRAFT_90238</name>
</gene>
<evidence type="ECO:0000256" key="3">
    <source>
        <dbReference type="ARBA" id="ARBA00022737"/>
    </source>
</evidence>
<dbReference type="RefSeq" id="XP_006680521.1">
    <property type="nucleotide sequence ID" value="XM_006680458.1"/>
</dbReference>
<proteinExistence type="predicted"/>
<keyword evidence="2" id="KW-0479">Metal-binding</keyword>
<sequence length="389" mass="44029">MKLVDILLVLSAAATTNAILIPIDNNGSPQASSTSSQVSSPTNEPNPGTSDDWQRIMDAIDLSLSDQDWQEIIDPIDSNTSNEDWKLIMNEIGLSTPEDWQEIIDAVNSKNYDQDQQQLMDESSPDIFDQDQQQSMGQPSQSTFDQDQQQLMDESSPDIFDQDQQQSIDVANSSTYKEYWKRLSDIIDSSTSKRGQKRPIDELGPSTSKRGRKLITDEPIPDISSQTSGSTSEPSPSTFSQASGPTNEPSPSTSDEYWKPLFDIINPNIPSQDQQQPMNEGESANTVTNQIAGLSRKFQRTFDGLKKRFVASKIIRDKKLEEYRKYMALKFEQWSALARGEEISESTYDPDAEKKLKHEYEQARKRVPDIRHKLKAFIRKHGLRLEEPN</sequence>
<keyword evidence="5" id="KW-0862">Zinc</keyword>
<dbReference type="PANTHER" id="PTHR24391:SF18">
    <property type="entry name" value="EG:115C2.6 PROTEIN"/>
    <property type="match status" value="1"/>
</dbReference>
<evidence type="ECO:0000256" key="9">
    <source>
        <dbReference type="SAM" id="SignalP"/>
    </source>
</evidence>
<evidence type="ECO:0000256" key="2">
    <source>
        <dbReference type="ARBA" id="ARBA00022723"/>
    </source>
</evidence>
<keyword evidence="3" id="KW-0677">Repeat</keyword>
<feature type="signal peptide" evidence="9">
    <location>
        <begin position="1"/>
        <end position="18"/>
    </location>
</feature>
<keyword evidence="11" id="KW-1185">Reference proteome</keyword>
<dbReference type="GeneID" id="18243805"/>
<feature type="region of interest" description="Disordered" evidence="8">
    <location>
        <begin position="22"/>
        <end position="52"/>
    </location>
</feature>
<feature type="compositionally biased region" description="Low complexity" evidence="8">
    <location>
        <begin position="130"/>
        <end position="142"/>
    </location>
</feature>
<dbReference type="InterPro" id="IPR051574">
    <property type="entry name" value="ZnF_E-box_Homeobox"/>
</dbReference>
<feature type="region of interest" description="Disordered" evidence="8">
    <location>
        <begin position="190"/>
        <end position="258"/>
    </location>
</feature>
<evidence type="ECO:0000313" key="10">
    <source>
        <dbReference type="EMBL" id="EGF78968.1"/>
    </source>
</evidence>
<keyword evidence="4" id="KW-0863">Zinc-finger</keyword>
<evidence type="ECO:0000256" key="7">
    <source>
        <dbReference type="ARBA" id="ARBA00023242"/>
    </source>
</evidence>
<keyword evidence="7" id="KW-0539">Nucleus</keyword>